<keyword evidence="2 7" id="KW-0349">Heme</keyword>
<name>A0ABS5J814_9BACT</name>
<dbReference type="InterPro" id="IPR051395">
    <property type="entry name" value="Cytochrome_c_Peroxidase/MauG"/>
</dbReference>
<protein>
    <recommendedName>
        <fullName evidence="8">Cytochrome c domain-containing protein</fullName>
    </recommendedName>
</protein>
<gene>
    <name evidence="9" type="ORF">KE626_28160</name>
</gene>
<dbReference type="InterPro" id="IPR036909">
    <property type="entry name" value="Cyt_c-like_dom_sf"/>
</dbReference>
<evidence type="ECO:0000313" key="10">
    <source>
        <dbReference type="Proteomes" id="UP000676386"/>
    </source>
</evidence>
<dbReference type="PROSITE" id="PS51007">
    <property type="entry name" value="CYTC"/>
    <property type="match status" value="2"/>
</dbReference>
<evidence type="ECO:0000259" key="8">
    <source>
        <dbReference type="PROSITE" id="PS51007"/>
    </source>
</evidence>
<comment type="subcellular location">
    <subcellularLocation>
        <location evidence="1">Cell envelope</location>
    </subcellularLocation>
</comment>
<evidence type="ECO:0000256" key="2">
    <source>
        <dbReference type="ARBA" id="ARBA00022617"/>
    </source>
</evidence>
<evidence type="ECO:0000256" key="5">
    <source>
        <dbReference type="ARBA" id="ARBA00023002"/>
    </source>
</evidence>
<dbReference type="InterPro" id="IPR009056">
    <property type="entry name" value="Cyt_c-like_dom"/>
</dbReference>
<dbReference type="PANTHER" id="PTHR30600">
    <property type="entry name" value="CYTOCHROME C PEROXIDASE-RELATED"/>
    <property type="match status" value="1"/>
</dbReference>
<dbReference type="InterPro" id="IPR038352">
    <property type="entry name" value="Imelysin_sf"/>
</dbReference>
<evidence type="ECO:0000256" key="6">
    <source>
        <dbReference type="ARBA" id="ARBA00023004"/>
    </source>
</evidence>
<feature type="domain" description="Cytochrome c" evidence="8">
    <location>
        <begin position="463"/>
        <end position="605"/>
    </location>
</feature>
<keyword evidence="5" id="KW-0560">Oxidoreductase</keyword>
<accession>A0ABS5J814</accession>
<feature type="domain" description="Cytochrome c" evidence="8">
    <location>
        <begin position="307"/>
        <end position="444"/>
    </location>
</feature>
<evidence type="ECO:0000256" key="3">
    <source>
        <dbReference type="ARBA" id="ARBA00022723"/>
    </source>
</evidence>
<keyword evidence="3 7" id="KW-0479">Metal-binding</keyword>
<comment type="caution">
    <text evidence="9">The sequence shown here is derived from an EMBL/GenBank/DDBJ whole genome shotgun (WGS) entry which is preliminary data.</text>
</comment>
<dbReference type="Gene3D" id="1.10.760.10">
    <property type="entry name" value="Cytochrome c-like domain"/>
    <property type="match status" value="2"/>
</dbReference>
<keyword evidence="6 7" id="KW-0408">Iron</keyword>
<evidence type="ECO:0000256" key="7">
    <source>
        <dbReference type="PROSITE-ProRule" id="PRU00433"/>
    </source>
</evidence>
<dbReference type="EMBL" id="JAGTXB010000020">
    <property type="protein sequence ID" value="MBS0031236.1"/>
    <property type="molecule type" value="Genomic_DNA"/>
</dbReference>
<keyword evidence="10" id="KW-1185">Reference proteome</keyword>
<keyword evidence="4" id="KW-0732">Signal</keyword>
<dbReference type="Pfam" id="PF03150">
    <property type="entry name" value="CCP_MauG"/>
    <property type="match status" value="1"/>
</dbReference>
<dbReference type="InterPro" id="IPR004852">
    <property type="entry name" value="Di-haem_cyt_c_peroxidsae"/>
</dbReference>
<reference evidence="9 10" key="1">
    <citation type="submission" date="2021-04" db="EMBL/GenBank/DDBJ databases">
        <title>Chitinophaga sp. nov., isolated from the rhizosphere soil.</title>
        <authorList>
            <person name="He S."/>
        </authorList>
    </citation>
    <scope>NUCLEOTIDE SEQUENCE [LARGE SCALE GENOMIC DNA]</scope>
    <source>
        <strain evidence="9 10">2R12</strain>
    </source>
</reference>
<dbReference type="Proteomes" id="UP000676386">
    <property type="component" value="Unassembled WGS sequence"/>
</dbReference>
<evidence type="ECO:0000256" key="4">
    <source>
        <dbReference type="ARBA" id="ARBA00022729"/>
    </source>
</evidence>
<evidence type="ECO:0000256" key="1">
    <source>
        <dbReference type="ARBA" id="ARBA00004196"/>
    </source>
</evidence>
<dbReference type="RefSeq" id="WP_211976373.1">
    <property type="nucleotide sequence ID" value="NZ_CBFHAM010000135.1"/>
</dbReference>
<proteinExistence type="predicted"/>
<evidence type="ECO:0000313" key="9">
    <source>
        <dbReference type="EMBL" id="MBS0031236.1"/>
    </source>
</evidence>
<dbReference type="Gene3D" id="1.20.1420.20">
    <property type="entry name" value="M75 peptidase, HXXE motif"/>
    <property type="match status" value="1"/>
</dbReference>
<dbReference type="SUPFAM" id="SSF46626">
    <property type="entry name" value="Cytochrome c"/>
    <property type="match status" value="2"/>
</dbReference>
<sequence length="611" mass="68275">MYRNKTRWIIWPLFALAAVFSAWGFKQSAGDNGAINTINLFREGAAGFAAASLEMEQALYALDAGNPATVDHAKTSLRKCRLQYKRIEFFLDYFFFSSSQAYNRPAKTEIDEPYMEYQAPAGLQQIAVLLFDQDPVSHKKALMEEAAVISSSATDLPSLLYRFSTSDKAIMESLRIELVRLYANGITGYDAPELKSGIAETAQSMQTIRAVLQPWLRTPSPENIPVQKYLTQSIQYLQQHPGFDDFNRLEFLTEYALPLQEQLSNMIHTLQLDLHTRSALNYNAKNLFSKDALNLAAFPDSMNATPALKTLGRQLFFEKALSGNNQRSCATCHRPEKYFSDGLRTSLAIDEKNHVRRNAPGLYYTAFQYAQFWDGRASNLSKQIADVISNPQEMNGVHAVVLSRLQDSARYRQAFNEAFPAMGDSAITMHQLSSAIAAYLGALAPMNSAMDDYFAGNKQAMTAAQIHGFNLFMGKAQCATCHFAPLFNGLTPPFYRFTEFENLGVPANDDLEHLQADNDAGRFDFFPIDFYKRAFKTPTVRNTAMTAPYMHNGAFASLEKVMEFYNAGGGNGLGLKDAYQTLSPAKLGLTTTEIQDIIAFMQALTDRPNSY</sequence>
<dbReference type="PANTHER" id="PTHR30600:SF10">
    <property type="entry name" value="BLL6722 PROTEIN"/>
    <property type="match status" value="1"/>
</dbReference>
<organism evidence="9 10">
    <name type="scientific">Chitinophaga hostae</name>
    <dbReference type="NCBI Taxonomy" id="2831022"/>
    <lineage>
        <taxon>Bacteria</taxon>
        <taxon>Pseudomonadati</taxon>
        <taxon>Bacteroidota</taxon>
        <taxon>Chitinophagia</taxon>
        <taxon>Chitinophagales</taxon>
        <taxon>Chitinophagaceae</taxon>
        <taxon>Chitinophaga</taxon>
    </lineage>
</organism>